<dbReference type="AlphaFoldDB" id="W9CJR3"/>
<dbReference type="Proteomes" id="UP000019487">
    <property type="component" value="Unassembled WGS sequence"/>
</dbReference>
<feature type="region of interest" description="Disordered" evidence="1">
    <location>
        <begin position="13"/>
        <end position="42"/>
    </location>
</feature>
<protein>
    <submittedName>
        <fullName evidence="3">Uncharacterized protein</fullName>
    </submittedName>
</protein>
<accession>W9CJR3</accession>
<gene>
    <name evidence="3" type="ORF">SBOR_3500</name>
</gene>
<feature type="compositionally biased region" description="Polar residues" evidence="1">
    <location>
        <begin position="13"/>
        <end position="32"/>
    </location>
</feature>
<proteinExistence type="predicted"/>
<sequence>MSFIGAFRQAFGSDSSTLAPTSRDSTHANKSSDMYADQGDLGSRDSIYTTKSSSTFSDEDSFQDISHDIELGKLPTHKPQAANAPTNNEAPLCSKLKREINNMRRTGFLDFMKVPLLAGMLCLVIVIPIDLIPMFTDISYRVAFAFKNTDVINGTVNYGNGTIAPLNDVNLAGSNLTVYT</sequence>
<keyword evidence="2" id="KW-1133">Transmembrane helix</keyword>
<organism evidence="3 4">
    <name type="scientific">Sclerotinia borealis (strain F-4128)</name>
    <dbReference type="NCBI Taxonomy" id="1432307"/>
    <lineage>
        <taxon>Eukaryota</taxon>
        <taxon>Fungi</taxon>
        <taxon>Dikarya</taxon>
        <taxon>Ascomycota</taxon>
        <taxon>Pezizomycotina</taxon>
        <taxon>Leotiomycetes</taxon>
        <taxon>Helotiales</taxon>
        <taxon>Sclerotiniaceae</taxon>
        <taxon>Sclerotinia</taxon>
    </lineage>
</organism>
<dbReference type="OrthoDB" id="3493050at2759"/>
<evidence type="ECO:0000256" key="2">
    <source>
        <dbReference type="SAM" id="Phobius"/>
    </source>
</evidence>
<keyword evidence="4" id="KW-1185">Reference proteome</keyword>
<keyword evidence="2" id="KW-0812">Transmembrane</keyword>
<reference evidence="3 4" key="1">
    <citation type="journal article" date="2014" name="Genome Announc.">
        <title>Draft genome sequence of Sclerotinia borealis, a psychrophilic plant pathogenic fungus.</title>
        <authorList>
            <person name="Mardanov A.V."/>
            <person name="Beletsky A.V."/>
            <person name="Kadnikov V.V."/>
            <person name="Ignatov A.N."/>
            <person name="Ravin N.V."/>
        </authorList>
    </citation>
    <scope>NUCLEOTIDE SEQUENCE [LARGE SCALE GENOMIC DNA]</scope>
    <source>
        <strain evidence="4">F-4157</strain>
    </source>
</reference>
<keyword evidence="2" id="KW-0472">Membrane</keyword>
<comment type="caution">
    <text evidence="3">The sequence shown here is derived from an EMBL/GenBank/DDBJ whole genome shotgun (WGS) entry which is preliminary data.</text>
</comment>
<name>W9CJR3_SCLBF</name>
<evidence type="ECO:0000313" key="3">
    <source>
        <dbReference type="EMBL" id="ESZ96111.1"/>
    </source>
</evidence>
<evidence type="ECO:0000313" key="4">
    <source>
        <dbReference type="Proteomes" id="UP000019487"/>
    </source>
</evidence>
<evidence type="ECO:0000256" key="1">
    <source>
        <dbReference type="SAM" id="MobiDB-lite"/>
    </source>
</evidence>
<dbReference type="HOGENOM" id="CLU_1497082_0_0_1"/>
<dbReference type="EMBL" id="AYSA01000153">
    <property type="protein sequence ID" value="ESZ96111.1"/>
    <property type="molecule type" value="Genomic_DNA"/>
</dbReference>
<feature type="transmembrane region" description="Helical" evidence="2">
    <location>
        <begin position="114"/>
        <end position="135"/>
    </location>
</feature>